<dbReference type="Pfam" id="PF12554">
    <property type="entry name" value="MOZART1"/>
    <property type="match status" value="1"/>
</dbReference>
<evidence type="ECO:0008006" key="7">
    <source>
        <dbReference type="Google" id="ProtNLM"/>
    </source>
</evidence>
<proteinExistence type="inferred from homology"/>
<evidence type="ECO:0000256" key="4">
    <source>
        <dbReference type="ARBA" id="ARBA00023212"/>
    </source>
</evidence>
<dbReference type="GO" id="GO:0051415">
    <property type="term" value="P:microtubule nucleation by interphase microtubule organizing center"/>
    <property type="evidence" value="ECO:0007669"/>
    <property type="project" value="TreeGrafter"/>
</dbReference>
<dbReference type="OMA" id="LSICVGM"/>
<comment type="subcellular location">
    <subcellularLocation>
        <location evidence="1">Cytoplasm</location>
        <location evidence="1">Cytoskeleton</location>
        <location evidence="1">Microtubule organizing center</location>
    </subcellularLocation>
</comment>
<protein>
    <recommendedName>
        <fullName evidence="7">Mitotic-spindle organizing protein 1</fullName>
    </recommendedName>
</protein>
<evidence type="ECO:0000313" key="6">
    <source>
        <dbReference type="Proteomes" id="UP000825935"/>
    </source>
</evidence>
<evidence type="ECO:0000256" key="2">
    <source>
        <dbReference type="ARBA" id="ARBA00011015"/>
    </source>
</evidence>
<dbReference type="OrthoDB" id="48571at2759"/>
<dbReference type="GO" id="GO:0031021">
    <property type="term" value="C:interphase microtubule organizing center"/>
    <property type="evidence" value="ECO:0007669"/>
    <property type="project" value="TreeGrafter"/>
</dbReference>
<keyword evidence="6" id="KW-1185">Reference proteome</keyword>
<evidence type="ECO:0000256" key="1">
    <source>
        <dbReference type="ARBA" id="ARBA00004267"/>
    </source>
</evidence>
<evidence type="ECO:0000313" key="5">
    <source>
        <dbReference type="EMBL" id="KAH7447842.1"/>
    </source>
</evidence>
<name>A0A8T2VKJ7_CERRI</name>
<dbReference type="GO" id="GO:0090307">
    <property type="term" value="P:mitotic spindle assembly"/>
    <property type="evidence" value="ECO:0007669"/>
    <property type="project" value="TreeGrafter"/>
</dbReference>
<dbReference type="PANTHER" id="PTHR28520">
    <property type="entry name" value="MITOTIC-SPINDLE ORGANIZING PROTEIN 1"/>
    <property type="match status" value="1"/>
</dbReference>
<dbReference type="Proteomes" id="UP000825935">
    <property type="component" value="Chromosome 1"/>
</dbReference>
<organism evidence="5 6">
    <name type="scientific">Ceratopteris richardii</name>
    <name type="common">Triangle waterfern</name>
    <dbReference type="NCBI Taxonomy" id="49495"/>
    <lineage>
        <taxon>Eukaryota</taxon>
        <taxon>Viridiplantae</taxon>
        <taxon>Streptophyta</taxon>
        <taxon>Embryophyta</taxon>
        <taxon>Tracheophyta</taxon>
        <taxon>Polypodiopsida</taxon>
        <taxon>Polypodiidae</taxon>
        <taxon>Polypodiales</taxon>
        <taxon>Pteridineae</taxon>
        <taxon>Pteridaceae</taxon>
        <taxon>Parkerioideae</taxon>
        <taxon>Ceratopteris</taxon>
    </lineage>
</organism>
<dbReference type="EMBL" id="CM035406">
    <property type="protein sequence ID" value="KAH7447842.1"/>
    <property type="molecule type" value="Genomic_DNA"/>
</dbReference>
<evidence type="ECO:0000256" key="3">
    <source>
        <dbReference type="ARBA" id="ARBA00022490"/>
    </source>
</evidence>
<comment type="caution">
    <text evidence="5">The sequence shown here is derived from an EMBL/GenBank/DDBJ whole genome shotgun (WGS) entry which is preliminary data.</text>
</comment>
<reference evidence="5" key="1">
    <citation type="submission" date="2021-08" db="EMBL/GenBank/DDBJ databases">
        <title>WGS assembly of Ceratopteris richardii.</title>
        <authorList>
            <person name="Marchant D.B."/>
            <person name="Chen G."/>
            <person name="Jenkins J."/>
            <person name="Shu S."/>
            <person name="Leebens-Mack J."/>
            <person name="Grimwood J."/>
            <person name="Schmutz J."/>
            <person name="Soltis P."/>
            <person name="Soltis D."/>
            <person name="Chen Z.-H."/>
        </authorList>
    </citation>
    <scope>NUCLEOTIDE SEQUENCE</scope>
    <source>
        <strain evidence="5">Whitten #5841</strain>
        <tissue evidence="5">Leaf</tissue>
    </source>
</reference>
<dbReference type="GO" id="GO:0033566">
    <property type="term" value="P:gamma-tubulin complex localization"/>
    <property type="evidence" value="ECO:0007669"/>
    <property type="project" value="InterPro"/>
</dbReference>
<dbReference type="GO" id="GO:0000931">
    <property type="term" value="C:gamma-tubulin ring complex"/>
    <property type="evidence" value="ECO:0007669"/>
    <property type="project" value="InterPro"/>
</dbReference>
<comment type="similarity">
    <text evidence="2">Belongs to the MOZART1 family.</text>
</comment>
<keyword evidence="3" id="KW-0963">Cytoplasm</keyword>
<dbReference type="PANTHER" id="PTHR28520:SF2">
    <property type="entry name" value="MITOTIC-SPINDLE ORGANIZING PROTEIN 1"/>
    <property type="match status" value="1"/>
</dbReference>
<keyword evidence="4" id="KW-0206">Cytoskeleton</keyword>
<dbReference type="GO" id="GO:0005819">
    <property type="term" value="C:spindle"/>
    <property type="evidence" value="ECO:0007669"/>
    <property type="project" value="TreeGrafter"/>
</dbReference>
<sequence length="71" mass="7737">MEDGMNERARETLELAYRMSNLLKTGLDRSTLAVVMALTEQGVNPEALAAVVKELRREAAALRSVSFSSAP</sequence>
<dbReference type="InterPro" id="IPR022214">
    <property type="entry name" value="MZT1"/>
</dbReference>
<dbReference type="AlphaFoldDB" id="A0A8T2VKJ7"/>
<gene>
    <name evidence="5" type="ORF">KP509_01G123600</name>
</gene>
<accession>A0A8T2VKJ7</accession>